<dbReference type="Pfam" id="PF14905">
    <property type="entry name" value="OMP_b-brl_3"/>
    <property type="match status" value="1"/>
</dbReference>
<dbReference type="STRING" id="1224947.SAMN05216480_101770"/>
<dbReference type="Gene3D" id="2.60.40.1120">
    <property type="entry name" value="Carboxypeptidase-like, regulatory domain"/>
    <property type="match status" value="1"/>
</dbReference>
<sequence>MKRFSFFLAFLMLFLQQAQALTIENLGGVTGTVIDKELQQPIPYASVTIKLKSDDTTVTGVVTDENGTFQIKNLEDNQYFLEVQFVGYSTFTKDFSISKGNRNIQFGTISLVENVTQLDDVELVAERSTIEQKIDRKVVNIGKDLTTAGASAADIMNNIPSVNLDQDGNLSLRGNQNVRVMVDGKLSNIPVAQLLKQLPSSAIKSIELITNPSAKYNPEGMSGIINIVLHKNANIGFNGTINAGVTQAIKTKFNGNIDLNYRNGKFNLYGNYGSNFGKYVNNGHIYRIDENSEQFFDFLNDNTSHLFKAGLDFYLNDNNTISFFTNQNIFDGKGNGNTQLLYYNDAANNYSQSFFNDNNNNSGQYNFDFKHNFKKEGHNLELEIDYNDFSSDENADFVFTGESGIPNYEDFVTTERDQTTINLDYVNPLNEKTKLELGTEARLYETNVDYNSTGFSYNANGELAPTPSTIFNYKMDIYSGYITYGQNFEKWSYQAGARVENVSVKADTNTVRAFTDKYTQIYPSAFVSYKPSDKNTYQVSFSRRVDRPGLQQVNPIREWSTPRISSYGNPELKPQFTNSIDLNYTRRLKAGSITGGIFYRQINDVINRAVLIDPLDENRQILTFDNFDDNNSYGIEISSNYKPLNWWNLNASLDFFSQEQKGLVGTEYVEVNNNAFNLRLNNNLTVTKKLTFSIFAFYRGPNKGLQFEPKAMYFINSGARYSFAEGKGTFSLNFNDVFNTMRFAFDASRPYPQTGEFNWESQSVYAGVSYRFGSGKNRALRRKNRDNNEKQGSSGIF</sequence>
<dbReference type="Gene3D" id="2.170.130.10">
    <property type="entry name" value="TonB-dependent receptor, plug domain"/>
    <property type="match status" value="1"/>
</dbReference>
<organism evidence="6 7">
    <name type="scientific">Pustulibacterium marinum</name>
    <dbReference type="NCBI Taxonomy" id="1224947"/>
    <lineage>
        <taxon>Bacteria</taxon>
        <taxon>Pseudomonadati</taxon>
        <taxon>Bacteroidota</taxon>
        <taxon>Flavobacteriia</taxon>
        <taxon>Flavobacteriales</taxon>
        <taxon>Flavobacteriaceae</taxon>
        <taxon>Pustulibacterium</taxon>
    </lineage>
</organism>
<evidence type="ECO:0000256" key="1">
    <source>
        <dbReference type="ARBA" id="ARBA00004442"/>
    </source>
</evidence>
<gene>
    <name evidence="6" type="ORF">SAMN05216480_101770</name>
</gene>
<accession>A0A1I7F9K4</accession>
<keyword evidence="7" id="KW-1185">Reference proteome</keyword>
<proteinExistence type="predicted"/>
<dbReference type="InterPro" id="IPR041700">
    <property type="entry name" value="OMP_b-brl_3"/>
</dbReference>
<feature type="chain" id="PRO_5011619445" evidence="4">
    <location>
        <begin position="21"/>
        <end position="797"/>
    </location>
</feature>
<dbReference type="GO" id="GO:0009279">
    <property type="term" value="C:cell outer membrane"/>
    <property type="evidence" value="ECO:0007669"/>
    <property type="project" value="UniProtKB-SubCell"/>
</dbReference>
<dbReference type="Proteomes" id="UP000199138">
    <property type="component" value="Unassembled WGS sequence"/>
</dbReference>
<dbReference type="OrthoDB" id="8764943at2"/>
<dbReference type="PANTHER" id="PTHR40980:SF4">
    <property type="entry name" value="TONB-DEPENDENT RECEPTOR-LIKE BETA-BARREL DOMAIN-CONTAINING PROTEIN"/>
    <property type="match status" value="1"/>
</dbReference>
<keyword evidence="3" id="KW-0998">Cell outer membrane</keyword>
<evidence type="ECO:0000313" key="6">
    <source>
        <dbReference type="EMBL" id="SFU32870.1"/>
    </source>
</evidence>
<dbReference type="AlphaFoldDB" id="A0A1I7F9K4"/>
<dbReference type="SUPFAM" id="SSF49464">
    <property type="entry name" value="Carboxypeptidase regulatory domain-like"/>
    <property type="match status" value="1"/>
</dbReference>
<evidence type="ECO:0000256" key="3">
    <source>
        <dbReference type="ARBA" id="ARBA00023237"/>
    </source>
</evidence>
<keyword evidence="4" id="KW-0732">Signal</keyword>
<evidence type="ECO:0000313" key="7">
    <source>
        <dbReference type="Proteomes" id="UP000199138"/>
    </source>
</evidence>
<feature type="domain" description="Outer membrane protein beta-barrel" evidence="5">
    <location>
        <begin position="371"/>
        <end position="770"/>
    </location>
</feature>
<feature type="signal peptide" evidence="4">
    <location>
        <begin position="1"/>
        <end position="20"/>
    </location>
</feature>
<comment type="subcellular location">
    <subcellularLocation>
        <location evidence="1">Cell outer membrane</location>
    </subcellularLocation>
</comment>
<dbReference type="RefSeq" id="WP_093023130.1">
    <property type="nucleotide sequence ID" value="NZ_FPBK01000001.1"/>
</dbReference>
<dbReference type="InterPro" id="IPR036942">
    <property type="entry name" value="Beta-barrel_TonB_sf"/>
</dbReference>
<evidence type="ECO:0000259" key="5">
    <source>
        <dbReference type="Pfam" id="PF14905"/>
    </source>
</evidence>
<dbReference type="PANTHER" id="PTHR40980">
    <property type="entry name" value="PLUG DOMAIN-CONTAINING PROTEIN"/>
    <property type="match status" value="1"/>
</dbReference>
<protein>
    <submittedName>
        <fullName evidence="6">Outer membrane insertion C-terminal signal</fullName>
    </submittedName>
</protein>
<keyword evidence="2" id="KW-0472">Membrane</keyword>
<dbReference type="InterPro" id="IPR037066">
    <property type="entry name" value="Plug_dom_sf"/>
</dbReference>
<dbReference type="Gene3D" id="2.40.170.20">
    <property type="entry name" value="TonB-dependent receptor, beta-barrel domain"/>
    <property type="match status" value="1"/>
</dbReference>
<name>A0A1I7F9K4_9FLAO</name>
<dbReference type="Pfam" id="PF13715">
    <property type="entry name" value="CarbopepD_reg_2"/>
    <property type="match status" value="1"/>
</dbReference>
<dbReference type="InterPro" id="IPR008969">
    <property type="entry name" value="CarboxyPept-like_regulatory"/>
</dbReference>
<dbReference type="EMBL" id="FPBK01000001">
    <property type="protein sequence ID" value="SFU32870.1"/>
    <property type="molecule type" value="Genomic_DNA"/>
</dbReference>
<dbReference type="SUPFAM" id="SSF56935">
    <property type="entry name" value="Porins"/>
    <property type="match status" value="1"/>
</dbReference>
<evidence type="ECO:0000256" key="4">
    <source>
        <dbReference type="SAM" id="SignalP"/>
    </source>
</evidence>
<reference evidence="7" key="1">
    <citation type="submission" date="2016-10" db="EMBL/GenBank/DDBJ databases">
        <authorList>
            <person name="Varghese N."/>
            <person name="Submissions S."/>
        </authorList>
    </citation>
    <scope>NUCLEOTIDE SEQUENCE [LARGE SCALE GENOMIC DNA]</scope>
    <source>
        <strain evidence="7">CGMCC 1.12333</strain>
    </source>
</reference>
<evidence type="ECO:0000256" key="2">
    <source>
        <dbReference type="ARBA" id="ARBA00023136"/>
    </source>
</evidence>